<evidence type="ECO:0000313" key="3">
    <source>
        <dbReference type="Proteomes" id="UP000252707"/>
    </source>
</evidence>
<protein>
    <recommendedName>
        <fullName evidence="4">Lipoprotein</fullName>
    </recommendedName>
</protein>
<sequence>MKTKCTLWLLTVMIMLAGGCAGSRQQFSQEQYPIGMTVHSPFVFYGKQVPLPEGDWRISAHLDESRALRTSDVAGGSGPTVESGGYTRVFAALTESRDNLLTKAVIISLPINVPGSIGLSLNDICNEYDLQYCVSPEKGAHTQSQWWVYREPVGALVVDLWLENLLRDNAESKVNPVMLEMLKDLNARDVSFDVYMQSVCYQMARGREMMTVCYLWNEHTEHVTSLSLWRWGAEWLDKVKAGFDNKLAP</sequence>
<evidence type="ECO:0000256" key="1">
    <source>
        <dbReference type="SAM" id="SignalP"/>
    </source>
</evidence>
<keyword evidence="1" id="KW-0732">Signal</keyword>
<organism evidence="2 3">
    <name type="scientific">Thioalbus denitrificans</name>
    <dbReference type="NCBI Taxonomy" id="547122"/>
    <lineage>
        <taxon>Bacteria</taxon>
        <taxon>Pseudomonadati</taxon>
        <taxon>Pseudomonadota</taxon>
        <taxon>Gammaproteobacteria</taxon>
        <taxon>Chromatiales</taxon>
        <taxon>Ectothiorhodospiraceae</taxon>
        <taxon>Thioalbus</taxon>
    </lineage>
</organism>
<dbReference type="EMBL" id="QPJY01000005">
    <property type="protein sequence ID" value="RCX30188.1"/>
    <property type="molecule type" value="Genomic_DNA"/>
</dbReference>
<dbReference type="RefSeq" id="WP_114279804.1">
    <property type="nucleotide sequence ID" value="NZ_QPJY01000005.1"/>
</dbReference>
<dbReference type="AlphaFoldDB" id="A0A369CAJ3"/>
<accession>A0A369CAJ3</accession>
<gene>
    <name evidence="2" type="ORF">DFQ59_10520</name>
</gene>
<evidence type="ECO:0000313" key="2">
    <source>
        <dbReference type="EMBL" id="RCX30188.1"/>
    </source>
</evidence>
<feature type="signal peptide" evidence="1">
    <location>
        <begin position="1"/>
        <end position="17"/>
    </location>
</feature>
<dbReference type="Proteomes" id="UP000252707">
    <property type="component" value="Unassembled WGS sequence"/>
</dbReference>
<proteinExistence type="predicted"/>
<evidence type="ECO:0008006" key="4">
    <source>
        <dbReference type="Google" id="ProtNLM"/>
    </source>
</evidence>
<reference evidence="2 3" key="1">
    <citation type="submission" date="2018-07" db="EMBL/GenBank/DDBJ databases">
        <title>Genomic Encyclopedia of Type Strains, Phase IV (KMG-IV): sequencing the most valuable type-strain genomes for metagenomic binning, comparative biology and taxonomic classification.</title>
        <authorList>
            <person name="Goeker M."/>
        </authorList>
    </citation>
    <scope>NUCLEOTIDE SEQUENCE [LARGE SCALE GENOMIC DNA]</scope>
    <source>
        <strain evidence="2 3">DSM 26407</strain>
    </source>
</reference>
<comment type="caution">
    <text evidence="2">The sequence shown here is derived from an EMBL/GenBank/DDBJ whole genome shotgun (WGS) entry which is preliminary data.</text>
</comment>
<keyword evidence="3" id="KW-1185">Reference proteome</keyword>
<name>A0A369CAJ3_9GAMM</name>
<dbReference type="PROSITE" id="PS51257">
    <property type="entry name" value="PROKAR_LIPOPROTEIN"/>
    <property type="match status" value="1"/>
</dbReference>
<feature type="chain" id="PRO_5016612850" description="Lipoprotein" evidence="1">
    <location>
        <begin position="18"/>
        <end position="249"/>
    </location>
</feature>